<accession>A0A8H7QCZ0</accession>
<dbReference type="GO" id="GO:0006310">
    <property type="term" value="P:DNA recombination"/>
    <property type="evidence" value="ECO:0007669"/>
    <property type="project" value="UniProtKB-KW"/>
</dbReference>
<keyword evidence="1" id="KW-0227">DNA damage</keyword>
<sequence>MSSILNEKQLKDVLVFHSYCMYAALGYCAVCIKVLYPDMVKFSSLDIAEEDWPCVSWDIKPLTSWPKEWKEIDNRYGGSVTKFDVQGIIVCNSCGKLDPPFTEACLRYPGKVLPIVKKLNYREKSILSPIKLMSQMTRKSSIYRGRIGHYELKGYVQLRHNYEFASMAYGGTLGLSFRRGAELENVDMSRVQEAYRELADMNPLLKNYVNINRAESVVDYHVRENQQYVSLNNSWRDNILMPNKSVAPLAGIAALNELVVGYCHQIRVSWTNEPKNVSDVYDDKDHVVSEDRGGIAVASRYNTFNSYIKKQMLNADRKFAKDPSFLFWAFDMKEKSNIHSPQRFTVRTSGKEYQDYAYKRSHYLDLKTICDELGPPQLFLTFSCHDTALQMKNATVVKFFNEYVLKKWESEIGGIKDFSYVMEIQVLFRSWSPHKRLVLWTNKTADELIKDETIVCAKMPSVSDPLQLLVARHQIHRCNVRYCQKGNPLNPCQFNFPKPISKVSEFDKDDHAIYARGAEDVLVNPYNPYLLALFETDMDIQINQGPAALHYLAKYLTKMQDDIEFQLVATGNQDVFVGYHMKNDICGVRADIKDPSIDKSSKSIWKPNIIEQYQSREGGVAIQTLLLVDFVSYYYPCARNLKNYYRGQTETMVYQEEYGKQLPLGLISGENVYRLRLKSRRFWRTRLVNAMVDSETYYYQQILIHIPVYGCMFIELKENIMKPVGGTVDYVYSWREFYKRLVSDGRIQYDDIVPQVYSEFIFDKSNNLSLLEHQQRVFDIIIHKIMNLNDNLHWIFGGEGTGKSFLLSKFSKHFADAGFEVVRLALTGVASYNIHGETVDRFFGTTNDRDEVNKVKLDDHVKLYKKTVFLIDEVSMITKEMLESISSALIQVTGGNRVFGGVVIILFGELGQLLPVNSTDYIWNSRLFLQAILNLVRLARVEDNDTIVRFIMIRVKRVPTGRVKLFTTRDLVSRANREALEDLTSELVRMDSIDYPKNNRNATNALNFESTMVKRLYLKKGALIMDVANGWSNGTLGVVLKIGDDWIKVENVENGSTKIIRRVYDYVSGTFYSRQQHPVILSYASTIHKLYVAMSRVQRAEDLYFFGVNPGDKDRRFKLQINCDAIQVCEDM</sequence>
<comment type="caution">
    <text evidence="4">The sequence shown here is derived from an EMBL/GenBank/DDBJ whole genome shotgun (WGS) entry which is preliminary data.</text>
</comment>
<comment type="similarity">
    <text evidence="1">Belongs to the helicase family.</text>
</comment>
<dbReference type="InterPro" id="IPR010285">
    <property type="entry name" value="DNA_helicase_pif1-like_DEAD"/>
</dbReference>
<dbReference type="Pfam" id="PF05970">
    <property type="entry name" value="PIF1"/>
    <property type="match status" value="1"/>
</dbReference>
<dbReference type="GO" id="GO:0043139">
    <property type="term" value="F:5'-3' DNA helicase activity"/>
    <property type="evidence" value="ECO:0007669"/>
    <property type="project" value="UniProtKB-EC"/>
</dbReference>
<evidence type="ECO:0000256" key="2">
    <source>
        <dbReference type="SAM" id="Phobius"/>
    </source>
</evidence>
<dbReference type="PANTHER" id="PTHR10492:SF101">
    <property type="entry name" value="ATP-DEPENDENT DNA HELICASE"/>
    <property type="match status" value="1"/>
</dbReference>
<dbReference type="GO" id="GO:0016787">
    <property type="term" value="F:hydrolase activity"/>
    <property type="evidence" value="ECO:0007669"/>
    <property type="project" value="UniProtKB-KW"/>
</dbReference>
<dbReference type="Gene3D" id="3.40.50.300">
    <property type="entry name" value="P-loop containing nucleotide triphosphate hydrolases"/>
    <property type="match status" value="1"/>
</dbReference>
<keyword evidence="2" id="KW-1133">Transmembrane helix</keyword>
<dbReference type="AlphaFoldDB" id="A0A8H7QCZ0"/>
<feature type="domain" description="DNA helicase Pif1-like DEAD-box helicase" evidence="3">
    <location>
        <begin position="770"/>
        <end position="917"/>
    </location>
</feature>
<proteinExistence type="inferred from homology"/>
<comment type="catalytic activity">
    <reaction evidence="1">
        <text>ATP + H2O = ADP + phosphate + H(+)</text>
        <dbReference type="Rhea" id="RHEA:13065"/>
        <dbReference type="ChEBI" id="CHEBI:15377"/>
        <dbReference type="ChEBI" id="CHEBI:15378"/>
        <dbReference type="ChEBI" id="CHEBI:30616"/>
        <dbReference type="ChEBI" id="CHEBI:43474"/>
        <dbReference type="ChEBI" id="CHEBI:456216"/>
        <dbReference type="EC" id="5.6.2.3"/>
    </reaction>
</comment>
<evidence type="ECO:0000256" key="1">
    <source>
        <dbReference type="RuleBase" id="RU363044"/>
    </source>
</evidence>
<dbReference type="GO" id="GO:0005524">
    <property type="term" value="F:ATP binding"/>
    <property type="evidence" value="ECO:0007669"/>
    <property type="project" value="UniProtKB-KW"/>
</dbReference>
<dbReference type="GO" id="GO:0006281">
    <property type="term" value="P:DNA repair"/>
    <property type="evidence" value="ECO:0007669"/>
    <property type="project" value="UniProtKB-KW"/>
</dbReference>
<dbReference type="GO" id="GO:0000723">
    <property type="term" value="P:telomere maintenance"/>
    <property type="evidence" value="ECO:0007669"/>
    <property type="project" value="InterPro"/>
</dbReference>
<keyword evidence="1" id="KW-0067">ATP-binding</keyword>
<dbReference type="InterPro" id="IPR027417">
    <property type="entry name" value="P-loop_NTPase"/>
</dbReference>
<keyword evidence="1" id="KW-0547">Nucleotide-binding</keyword>
<evidence type="ECO:0000313" key="5">
    <source>
        <dbReference type="Proteomes" id="UP000650833"/>
    </source>
</evidence>
<protein>
    <recommendedName>
        <fullName evidence="1">ATP-dependent DNA helicase</fullName>
        <ecNumber evidence="1">5.6.2.3</ecNumber>
    </recommendedName>
</protein>
<name>A0A8H7QCZ0_9FUNG</name>
<keyword evidence="2" id="KW-0812">Transmembrane</keyword>
<evidence type="ECO:0000313" key="4">
    <source>
        <dbReference type="EMBL" id="KAG2190367.1"/>
    </source>
</evidence>
<keyword evidence="1" id="KW-0347">Helicase</keyword>
<keyword evidence="2" id="KW-0472">Membrane</keyword>
<gene>
    <name evidence="4" type="ORF">INT46_008028</name>
</gene>
<keyword evidence="1" id="KW-0233">DNA recombination</keyword>
<dbReference type="SUPFAM" id="SSF52540">
    <property type="entry name" value="P-loop containing nucleoside triphosphate hydrolases"/>
    <property type="match status" value="2"/>
</dbReference>
<dbReference type="Proteomes" id="UP000650833">
    <property type="component" value="Unassembled WGS sequence"/>
</dbReference>
<organism evidence="4 5">
    <name type="scientific">Mucor plumbeus</name>
    <dbReference type="NCBI Taxonomy" id="97098"/>
    <lineage>
        <taxon>Eukaryota</taxon>
        <taxon>Fungi</taxon>
        <taxon>Fungi incertae sedis</taxon>
        <taxon>Mucoromycota</taxon>
        <taxon>Mucoromycotina</taxon>
        <taxon>Mucoromycetes</taxon>
        <taxon>Mucorales</taxon>
        <taxon>Mucorineae</taxon>
        <taxon>Mucoraceae</taxon>
        <taxon>Mucor</taxon>
    </lineage>
</organism>
<keyword evidence="1" id="KW-0378">Hydrolase</keyword>
<dbReference type="EMBL" id="JAEPRC010000982">
    <property type="protein sequence ID" value="KAG2190367.1"/>
    <property type="molecule type" value="Genomic_DNA"/>
</dbReference>
<evidence type="ECO:0000259" key="3">
    <source>
        <dbReference type="Pfam" id="PF05970"/>
    </source>
</evidence>
<dbReference type="EC" id="5.6.2.3" evidence="1"/>
<comment type="cofactor">
    <cofactor evidence="1">
        <name>Mg(2+)</name>
        <dbReference type="ChEBI" id="CHEBI:18420"/>
    </cofactor>
</comment>
<dbReference type="OrthoDB" id="2449559at2759"/>
<keyword evidence="5" id="KW-1185">Reference proteome</keyword>
<reference evidence="4" key="1">
    <citation type="submission" date="2020-12" db="EMBL/GenBank/DDBJ databases">
        <title>Metabolic potential, ecology and presence of endohyphal bacteria is reflected in genomic diversity of Mucoromycotina.</title>
        <authorList>
            <person name="Muszewska A."/>
            <person name="Okrasinska A."/>
            <person name="Steczkiewicz K."/>
            <person name="Drgas O."/>
            <person name="Orlowska M."/>
            <person name="Perlinska-Lenart U."/>
            <person name="Aleksandrzak-Piekarczyk T."/>
            <person name="Szatraj K."/>
            <person name="Zielenkiewicz U."/>
            <person name="Pilsyk S."/>
            <person name="Malc E."/>
            <person name="Mieczkowski P."/>
            <person name="Kruszewska J.S."/>
            <person name="Biernat P."/>
            <person name="Pawlowska J."/>
        </authorList>
    </citation>
    <scope>NUCLEOTIDE SEQUENCE</scope>
    <source>
        <strain evidence="4">CBS 226.32</strain>
    </source>
</reference>
<dbReference type="PANTHER" id="PTHR10492">
    <property type="match status" value="1"/>
</dbReference>
<keyword evidence="1" id="KW-0234">DNA repair</keyword>
<feature type="transmembrane region" description="Helical" evidence="2">
    <location>
        <begin position="12"/>
        <end position="36"/>
    </location>
</feature>